<comment type="caution">
    <text evidence="2">The sequence shown here is derived from an EMBL/GenBank/DDBJ whole genome shotgun (WGS) entry which is preliminary data.</text>
</comment>
<sequence>MRRQSHDRGPPVLKTLDLADRPGRLVPVHLRHLAIHQHQIELVLPVGANRFQAVARRGHPAAQRFEQRLGHPHIRRIVFHQKDRDRTPAAAFQRRLEVPAGGRYENRRRTGTGRSRTRTHRTRTHRTGINHYRPQRGFDAHRGGRRLRHAIRPNRRCLHGNRLAAIQRHGKPERRSHAHDTFDANIAVHHDAKLARDRQPQTGAAVTAGHRTVHLIERFENHRLFVGRNPNSAVGNLEPDADGFADFLFRHPAHDDRPLGGELQRVADQIGQYLQQPVLVADQH</sequence>
<evidence type="ECO:0000313" key="2">
    <source>
        <dbReference type="EMBL" id="OIQ63542.1"/>
    </source>
</evidence>
<feature type="region of interest" description="Disordered" evidence="1">
    <location>
        <begin position="104"/>
        <end position="124"/>
    </location>
</feature>
<organism evidence="2">
    <name type="scientific">mine drainage metagenome</name>
    <dbReference type="NCBI Taxonomy" id="410659"/>
    <lineage>
        <taxon>unclassified sequences</taxon>
        <taxon>metagenomes</taxon>
        <taxon>ecological metagenomes</taxon>
    </lineage>
</organism>
<dbReference type="EMBL" id="MLJW01008917">
    <property type="protein sequence ID" value="OIQ63542.1"/>
    <property type="molecule type" value="Genomic_DNA"/>
</dbReference>
<accession>A0A1J5NXN1</accession>
<dbReference type="AntiFam" id="ANF00160">
    <property type="entry name" value="Shadow ORF (opposite NIK1)"/>
</dbReference>
<reference evidence="2" key="1">
    <citation type="submission" date="2016-10" db="EMBL/GenBank/DDBJ databases">
        <title>Sequence of Gallionella enrichment culture.</title>
        <authorList>
            <person name="Poehlein A."/>
            <person name="Muehling M."/>
            <person name="Daniel R."/>
        </authorList>
    </citation>
    <scope>NUCLEOTIDE SEQUENCE</scope>
</reference>
<evidence type="ECO:0000256" key="1">
    <source>
        <dbReference type="SAM" id="MobiDB-lite"/>
    </source>
</evidence>
<name>A0A1J5NXN1_9ZZZZ</name>
<protein>
    <submittedName>
        <fullName evidence="2">Uncharacterized protein</fullName>
    </submittedName>
</protein>
<proteinExistence type="predicted"/>
<gene>
    <name evidence="2" type="ORF">GALL_549170</name>
</gene>
<dbReference type="AlphaFoldDB" id="A0A1J5NXN1"/>
<feature type="compositionally biased region" description="Basic residues" evidence="1">
    <location>
        <begin position="109"/>
        <end position="124"/>
    </location>
</feature>